<accession>U5NC37</accession>
<dbReference type="STRING" id="946483.Cenrod_1723"/>
<feature type="chain" id="PRO_5004662952" description="DUF3888 domain-containing protein" evidence="1">
    <location>
        <begin position="21"/>
        <end position="122"/>
    </location>
</feature>
<dbReference type="KEGG" id="cbx:Cenrod_1723"/>
<dbReference type="EMBL" id="CP004885">
    <property type="protein sequence ID" value="AGX87808.1"/>
    <property type="molecule type" value="Genomic_DNA"/>
</dbReference>
<dbReference type="HOGENOM" id="CLU_2022527_0_0_4"/>
<gene>
    <name evidence="2" type="ORF">Cenrod_1723</name>
</gene>
<evidence type="ECO:0000313" key="2">
    <source>
        <dbReference type="EMBL" id="AGX87808.1"/>
    </source>
</evidence>
<feature type="signal peptide" evidence="1">
    <location>
        <begin position="1"/>
        <end position="20"/>
    </location>
</feature>
<evidence type="ECO:0000256" key="1">
    <source>
        <dbReference type="SAM" id="SignalP"/>
    </source>
</evidence>
<dbReference type="RefSeq" id="WP_022773972.1">
    <property type="nucleotide sequence ID" value="NC_022576.1"/>
</dbReference>
<dbReference type="Proteomes" id="UP000017184">
    <property type="component" value="Chromosome"/>
</dbReference>
<name>U5NC37_9BURK</name>
<keyword evidence="1" id="KW-0732">Signal</keyword>
<dbReference type="AlphaFoldDB" id="U5NC37"/>
<proteinExistence type="predicted"/>
<protein>
    <recommendedName>
        <fullName evidence="4">DUF3888 domain-containing protein</fullName>
    </recommendedName>
</protein>
<keyword evidence="3" id="KW-1185">Reference proteome</keyword>
<evidence type="ECO:0008006" key="4">
    <source>
        <dbReference type="Google" id="ProtNLM"/>
    </source>
</evidence>
<evidence type="ECO:0000313" key="3">
    <source>
        <dbReference type="Proteomes" id="UP000017184"/>
    </source>
</evidence>
<sequence length="122" mass="14176">MKIKVLIVLIALCICTPAFSNPYTYRVIEKQDISYGATKRMVYRIYLNTQTNPDQTQMKETAQQIWKDGNQKWKEFTVFMIFGEIKNFNSGAYGIAEFTPSGMSSFRINDVPLQMLELEKKK</sequence>
<organism evidence="2 3">
    <name type="scientific">Candidatus Symbiobacter mobilis CR</name>
    <dbReference type="NCBI Taxonomy" id="946483"/>
    <lineage>
        <taxon>Bacteria</taxon>
        <taxon>Pseudomonadati</taxon>
        <taxon>Pseudomonadota</taxon>
        <taxon>Betaproteobacteria</taxon>
        <taxon>Burkholderiales</taxon>
        <taxon>Comamonadaceae</taxon>
    </lineage>
</organism>
<reference evidence="2 3" key="1">
    <citation type="journal article" date="2013" name="Genome Biol.">
        <title>Genomic analysis reveals key aspects of prokaryotic symbiosis in the phototrophic consortium "Chlorochromatium aggregatum".</title>
        <authorList>
            <person name="Liu Z."/>
            <person name="Muller J."/>
            <person name="Li T."/>
            <person name="Alvey R.M."/>
            <person name="Vogl K."/>
            <person name="Frigaard N.U."/>
            <person name="Rockwell N.C."/>
            <person name="Boyd E.S."/>
            <person name="Tomsho L.P."/>
            <person name="Schuster S.C."/>
            <person name="Henke P."/>
            <person name="Rohde M."/>
            <person name="Overmann J."/>
            <person name="Bryant D.A."/>
        </authorList>
    </citation>
    <scope>NUCLEOTIDE SEQUENCE [LARGE SCALE GENOMIC DNA]</scope>
    <source>
        <strain evidence="2">CR</strain>
    </source>
</reference>